<proteinExistence type="predicted"/>
<dbReference type="Gene3D" id="3.40.50.1950">
    <property type="entry name" value="Flavin prenyltransferase-like"/>
    <property type="match status" value="1"/>
</dbReference>
<keyword evidence="3" id="KW-1185">Reference proteome</keyword>
<name>A0ABU0LBM4_XANAG</name>
<dbReference type="InterPro" id="IPR036551">
    <property type="entry name" value="Flavin_trans-like"/>
</dbReference>
<sequence length="190" mass="20671">MKKVTHPRWAWALTGSGHFFTESMEIIRELGDVDLFISAAAAEVLRMYRQDKEPLPDTVNIYRDDSASSASVGRFYHGEYHTLVVSPATSNTVAKAVCGISDSLVTNCFAQAGKCRVHCIVFACDSAPELITMAPEGPVPVYPRRIDLENTQKLKDFEATDVAESLADLKVAIARRRAELAAAGLIAPAS</sequence>
<dbReference type="RefSeq" id="WP_237345019.1">
    <property type="nucleotide sequence ID" value="NZ_JABWGX010000007.1"/>
</dbReference>
<evidence type="ECO:0000313" key="2">
    <source>
        <dbReference type="EMBL" id="MDQ0504497.1"/>
    </source>
</evidence>
<dbReference type="Pfam" id="PF02441">
    <property type="entry name" value="Flavoprotein"/>
    <property type="match status" value="1"/>
</dbReference>
<evidence type="ECO:0000313" key="3">
    <source>
        <dbReference type="Proteomes" id="UP001241747"/>
    </source>
</evidence>
<dbReference type="InterPro" id="IPR003382">
    <property type="entry name" value="Flavoprotein"/>
</dbReference>
<accession>A0ABU0LBM4</accession>
<comment type="caution">
    <text evidence="2">The sequence shown here is derived from an EMBL/GenBank/DDBJ whole genome shotgun (WGS) entry which is preliminary data.</text>
</comment>
<protein>
    <submittedName>
        <fullName evidence="2">Flavoprotein</fullName>
    </submittedName>
</protein>
<reference evidence="2 3" key="1">
    <citation type="submission" date="2023-07" db="EMBL/GenBank/DDBJ databases">
        <title>Genomic Encyclopedia of Type Strains, Phase IV (KMG-IV): sequencing the most valuable type-strain genomes for metagenomic binning, comparative biology and taxonomic classification.</title>
        <authorList>
            <person name="Goeker M."/>
        </authorList>
    </citation>
    <scope>NUCLEOTIDE SEQUENCE [LARGE SCALE GENOMIC DNA]</scope>
    <source>
        <strain evidence="2 3">DSM 3770</strain>
    </source>
</reference>
<gene>
    <name evidence="2" type="ORF">QOZ94_001271</name>
</gene>
<dbReference type="SUPFAM" id="SSF52507">
    <property type="entry name" value="Homo-oligomeric flavin-containing Cys decarboxylases, HFCD"/>
    <property type="match status" value="1"/>
</dbReference>
<organism evidence="2 3">
    <name type="scientific">Xanthobacter agilis</name>
    <dbReference type="NCBI Taxonomy" id="47492"/>
    <lineage>
        <taxon>Bacteria</taxon>
        <taxon>Pseudomonadati</taxon>
        <taxon>Pseudomonadota</taxon>
        <taxon>Alphaproteobacteria</taxon>
        <taxon>Hyphomicrobiales</taxon>
        <taxon>Xanthobacteraceae</taxon>
        <taxon>Xanthobacter</taxon>
    </lineage>
</organism>
<dbReference type="EMBL" id="JAUSVY010000002">
    <property type="protein sequence ID" value="MDQ0504497.1"/>
    <property type="molecule type" value="Genomic_DNA"/>
</dbReference>
<evidence type="ECO:0000259" key="1">
    <source>
        <dbReference type="Pfam" id="PF02441"/>
    </source>
</evidence>
<feature type="domain" description="Flavoprotein" evidence="1">
    <location>
        <begin position="8"/>
        <end position="157"/>
    </location>
</feature>
<dbReference type="Proteomes" id="UP001241747">
    <property type="component" value="Unassembled WGS sequence"/>
</dbReference>